<dbReference type="Gene3D" id="3.40.50.720">
    <property type="entry name" value="NAD(P)-binding Rossmann-like Domain"/>
    <property type="match status" value="1"/>
</dbReference>
<dbReference type="Proteomes" id="UP000291591">
    <property type="component" value="Unassembled WGS sequence"/>
</dbReference>
<keyword evidence="3" id="KW-1185">Reference proteome</keyword>
<dbReference type="SUPFAM" id="SSF51735">
    <property type="entry name" value="NAD(P)-binding Rossmann-fold domains"/>
    <property type="match status" value="1"/>
</dbReference>
<dbReference type="InterPro" id="IPR036291">
    <property type="entry name" value="NAD(P)-bd_dom_sf"/>
</dbReference>
<accession>A0A4Q7UUE6</accession>
<dbReference type="GO" id="GO:0016491">
    <property type="term" value="F:oxidoreductase activity"/>
    <property type="evidence" value="ECO:0007669"/>
    <property type="project" value="UniProtKB-KW"/>
</dbReference>
<organism evidence="2 3">
    <name type="scientific">Pseudonocardia sediminis</name>
    <dbReference type="NCBI Taxonomy" id="1397368"/>
    <lineage>
        <taxon>Bacteria</taxon>
        <taxon>Bacillati</taxon>
        <taxon>Actinomycetota</taxon>
        <taxon>Actinomycetes</taxon>
        <taxon>Pseudonocardiales</taxon>
        <taxon>Pseudonocardiaceae</taxon>
        <taxon>Pseudonocardia</taxon>
    </lineage>
</organism>
<dbReference type="PANTHER" id="PTHR43157:SF31">
    <property type="entry name" value="PHOSPHATIDYLINOSITOL-GLYCAN BIOSYNTHESIS CLASS F PROTEIN"/>
    <property type="match status" value="1"/>
</dbReference>
<gene>
    <name evidence="2" type="ORF">EV383_1282</name>
</gene>
<dbReference type="OrthoDB" id="4577644at2"/>
<reference evidence="2 3" key="1">
    <citation type="submission" date="2019-02" db="EMBL/GenBank/DDBJ databases">
        <title>Sequencing the genomes of 1000 actinobacteria strains.</title>
        <authorList>
            <person name="Klenk H.-P."/>
        </authorList>
    </citation>
    <scope>NUCLEOTIDE SEQUENCE [LARGE SCALE GENOMIC DNA]</scope>
    <source>
        <strain evidence="2 3">DSM 45779</strain>
    </source>
</reference>
<dbReference type="NCBIfam" id="NF004846">
    <property type="entry name" value="PRK06197.1"/>
    <property type="match status" value="1"/>
</dbReference>
<evidence type="ECO:0000313" key="3">
    <source>
        <dbReference type="Proteomes" id="UP000291591"/>
    </source>
</evidence>
<dbReference type="PANTHER" id="PTHR43157">
    <property type="entry name" value="PHOSPHATIDYLINOSITOL-GLYCAN BIOSYNTHESIS CLASS F PROTEIN-RELATED"/>
    <property type="match status" value="1"/>
</dbReference>
<dbReference type="PRINTS" id="PR00081">
    <property type="entry name" value="GDHRDH"/>
</dbReference>
<dbReference type="RefSeq" id="WP_130289038.1">
    <property type="nucleotide sequence ID" value="NZ_SHKL01000001.1"/>
</dbReference>
<dbReference type="AlphaFoldDB" id="A0A4Q7UUE6"/>
<evidence type="ECO:0000256" key="1">
    <source>
        <dbReference type="ARBA" id="ARBA00023002"/>
    </source>
</evidence>
<sequence length="300" mass="31696">MFSSSRTAWSVADIPPQQGRTAVVTGANSGLGLATARALVHAGARVVLAVRNVEKGEAVAAELGGAASVHRLDLADLTSVREFAAGIDGPIDVLVNNAGLMAIPQQRTADGFEMQLGTNYLGHFALTGLLLDRITDRVVTLSSLAHGFGRIRLDDPNFEKGRYERWTAYGQSKLACLMFAYELEYRFTAAGSPLRSLAAHPGFASTNLQGRTESFQDGPVALATRLLGQSGEAGALPTLYAATVTDLPGGMYIGPDGIGELTGSPRPVGSSAASHDRDVRRKLWDLSEELTKVGFPVMPS</sequence>
<dbReference type="EMBL" id="SHKL01000001">
    <property type="protein sequence ID" value="RZT84441.1"/>
    <property type="molecule type" value="Genomic_DNA"/>
</dbReference>
<keyword evidence="1" id="KW-0560">Oxidoreductase</keyword>
<comment type="caution">
    <text evidence="2">The sequence shown here is derived from an EMBL/GenBank/DDBJ whole genome shotgun (WGS) entry which is preliminary data.</text>
</comment>
<protein>
    <submittedName>
        <fullName evidence="2">NADP-dependent 3-hydroxy acid dehydrogenase YdfG</fullName>
    </submittedName>
</protein>
<evidence type="ECO:0000313" key="2">
    <source>
        <dbReference type="EMBL" id="RZT84441.1"/>
    </source>
</evidence>
<dbReference type="InterPro" id="IPR002347">
    <property type="entry name" value="SDR_fam"/>
</dbReference>
<proteinExistence type="predicted"/>
<name>A0A4Q7UUE6_PSEST</name>
<dbReference type="CDD" id="cd05327">
    <property type="entry name" value="retinol-DH_like_SDR_c_like"/>
    <property type="match status" value="1"/>
</dbReference>
<dbReference type="Pfam" id="PF00106">
    <property type="entry name" value="adh_short"/>
    <property type="match status" value="1"/>
</dbReference>